<dbReference type="Proteomes" id="UP000739411">
    <property type="component" value="Unassembled WGS sequence"/>
</dbReference>
<feature type="modified residue" description="Phosphohistidine" evidence="6">
    <location>
        <position position="424"/>
    </location>
</feature>
<reference evidence="9 10" key="1">
    <citation type="submission" date="2020-10" db="EMBL/GenBank/DDBJ databases">
        <title>Connecting structure to function with the recovery of over 1000 high-quality activated sludge metagenome-assembled genomes encoding full-length rRNA genes using long-read sequencing.</title>
        <authorList>
            <person name="Singleton C.M."/>
            <person name="Petriglieri F."/>
            <person name="Kristensen J.M."/>
            <person name="Kirkegaard R.H."/>
            <person name="Michaelsen T.Y."/>
            <person name="Andersen M.H."/>
            <person name="Karst S.M."/>
            <person name="Dueholm M.S."/>
            <person name="Nielsen P.H."/>
            <person name="Albertsen M."/>
        </authorList>
    </citation>
    <scope>NUCLEOTIDE SEQUENCE [LARGE SCALE GENOMIC DNA]</scope>
    <source>
        <strain evidence="9">EsbW_18-Q3-R4-48_BATAC.463</strain>
    </source>
</reference>
<gene>
    <name evidence="9" type="ORF">IPJ38_09970</name>
</gene>
<evidence type="ECO:0000256" key="2">
    <source>
        <dbReference type="ARBA" id="ARBA00022692"/>
    </source>
</evidence>
<dbReference type="InterPro" id="IPR008207">
    <property type="entry name" value="Sig_transdc_His_kin_Hpt_dom"/>
</dbReference>
<dbReference type="InterPro" id="IPR036641">
    <property type="entry name" value="HPT_dom_sf"/>
</dbReference>
<evidence type="ECO:0000259" key="8">
    <source>
        <dbReference type="PROSITE" id="PS50894"/>
    </source>
</evidence>
<evidence type="ECO:0000256" key="6">
    <source>
        <dbReference type="PROSITE-ProRule" id="PRU00110"/>
    </source>
</evidence>
<dbReference type="EMBL" id="JADJMS010000019">
    <property type="protein sequence ID" value="MBK7415371.1"/>
    <property type="molecule type" value="Genomic_DNA"/>
</dbReference>
<evidence type="ECO:0000256" key="5">
    <source>
        <dbReference type="ARBA" id="ARBA00023136"/>
    </source>
</evidence>
<dbReference type="Pfam" id="PF01627">
    <property type="entry name" value="Hpt"/>
    <property type="match status" value="1"/>
</dbReference>
<dbReference type="Gene3D" id="1.20.120.160">
    <property type="entry name" value="HPT domain"/>
    <property type="match status" value="1"/>
</dbReference>
<dbReference type="AlphaFoldDB" id="A0A935MYU5"/>
<dbReference type="Pfam" id="PF13675">
    <property type="entry name" value="PilJ"/>
    <property type="match status" value="1"/>
</dbReference>
<proteinExistence type="predicted"/>
<evidence type="ECO:0000313" key="10">
    <source>
        <dbReference type="Proteomes" id="UP000739411"/>
    </source>
</evidence>
<dbReference type="SUPFAM" id="SSF47226">
    <property type="entry name" value="Histidine-containing phosphotransfer domain, HPT domain"/>
    <property type="match status" value="1"/>
</dbReference>
<dbReference type="GO" id="GO:0004672">
    <property type="term" value="F:protein kinase activity"/>
    <property type="evidence" value="ECO:0007669"/>
    <property type="project" value="UniProtKB-ARBA"/>
</dbReference>
<evidence type="ECO:0000256" key="1">
    <source>
        <dbReference type="ARBA" id="ARBA00004141"/>
    </source>
</evidence>
<keyword evidence="4" id="KW-0902">Two-component regulatory system</keyword>
<keyword evidence="6" id="KW-0597">Phosphoprotein</keyword>
<comment type="caution">
    <text evidence="9">The sequence shown here is derived from an EMBL/GenBank/DDBJ whole genome shotgun (WGS) entry which is preliminary data.</text>
</comment>
<name>A0A935MYU5_9RHOO</name>
<keyword evidence="5 7" id="KW-0472">Membrane</keyword>
<evidence type="ECO:0000256" key="7">
    <source>
        <dbReference type="SAM" id="Phobius"/>
    </source>
</evidence>
<evidence type="ECO:0000256" key="4">
    <source>
        <dbReference type="ARBA" id="ARBA00023012"/>
    </source>
</evidence>
<dbReference type="GO" id="GO:0000160">
    <property type="term" value="P:phosphorelay signal transduction system"/>
    <property type="evidence" value="ECO:0007669"/>
    <property type="project" value="UniProtKB-KW"/>
</dbReference>
<accession>A0A935MYU5</accession>
<feature type="transmembrane region" description="Helical" evidence="7">
    <location>
        <begin position="189"/>
        <end position="210"/>
    </location>
</feature>
<organism evidence="9 10">
    <name type="scientific">Candidatus Dechloromonas phosphorivorans</name>
    <dbReference type="NCBI Taxonomy" id="2899244"/>
    <lineage>
        <taxon>Bacteria</taxon>
        <taxon>Pseudomonadati</taxon>
        <taxon>Pseudomonadota</taxon>
        <taxon>Betaproteobacteria</taxon>
        <taxon>Rhodocyclales</taxon>
        <taxon>Azonexaceae</taxon>
        <taxon>Dechloromonas</taxon>
    </lineage>
</organism>
<dbReference type="InterPro" id="IPR029095">
    <property type="entry name" value="NarX-like_N"/>
</dbReference>
<dbReference type="PROSITE" id="PS50894">
    <property type="entry name" value="HPT"/>
    <property type="match status" value="1"/>
</dbReference>
<feature type="domain" description="HPt" evidence="8">
    <location>
        <begin position="376"/>
        <end position="461"/>
    </location>
</feature>
<comment type="subcellular location">
    <subcellularLocation>
        <location evidence="1">Membrane</location>
        <topology evidence="1">Multi-pass membrane protein</topology>
    </subcellularLocation>
</comment>
<sequence length="461" mass="50766">MKSSLPSSFGKYRDLVLLIALFLLIDAGVSVINIYTSHQIEADASRINAAGQMRASAQQLTKALLTLDMEIRSGAPTQSSQAEISEARLGFLDAQSNLQGKPGQVNNGLLETESQTQKIQAQLAHIAQTWTPIDREVGPLLLADQLDSEAIASAVSKAATRNNRLTQQADDLGQSLEELAQQKTATMRWIQMLAIGLAFLNFCFIVFKFIARLSASDHAAALARQESERILGSVREGLFLLTRERTVGSQRSSSLDKLFGDRLQTGDNFHQVLSRICTLESAEAAENYIDVLFNRKIKQALLEQLNPLKEIELLDSAGKRKGATFVSFEFDQIRENNEVVALLVSVFDVSDEVRLERELATAESRAKSEIDLLLGILDHNPDTVAGFLQAAHNSLQQINHELKDVQPARQSYPQLVNRIARTLHGLKGEAATLSCNSISQEIHDFEELLTPLRGRPSIQGG</sequence>
<keyword evidence="3 7" id="KW-1133">Transmembrane helix</keyword>
<protein>
    <submittedName>
        <fullName evidence="9">Type IV pili methyl-accepting chemotaxis transducer N-terminal domain-containing protein</fullName>
    </submittedName>
</protein>
<evidence type="ECO:0000256" key="3">
    <source>
        <dbReference type="ARBA" id="ARBA00022989"/>
    </source>
</evidence>
<keyword evidence="2 7" id="KW-0812">Transmembrane</keyword>
<evidence type="ECO:0000313" key="9">
    <source>
        <dbReference type="EMBL" id="MBK7415371.1"/>
    </source>
</evidence>